<evidence type="ECO:0000256" key="2">
    <source>
        <dbReference type="ARBA" id="ARBA00022747"/>
    </source>
</evidence>
<dbReference type="Gene3D" id="3.90.220.20">
    <property type="entry name" value="DNA methylase specificity domains"/>
    <property type="match status" value="2"/>
</dbReference>
<dbReference type="EMBL" id="JAKGSG010000053">
    <property type="protein sequence ID" value="MCF4123022.1"/>
    <property type="molecule type" value="Genomic_DNA"/>
</dbReference>
<dbReference type="GO" id="GO:0003677">
    <property type="term" value="F:DNA binding"/>
    <property type="evidence" value="ECO:0007669"/>
    <property type="project" value="UniProtKB-KW"/>
</dbReference>
<sequence>MHEARLTPIKFIGKIVSGGTPTADAANWGGEVPFITPPDLNGVDGGVVPHWDRSLTERGTAGSAVVENAALLSCRAPIGHVGIVRGAAAFNQGCKAILPEHPEDLRYLGHVLVAQRGALQAAGRGTTFLELSTTELASFGVPWPEPAARAHIADYLDRETSEIDAMIGKLDELAARIRERRGSVWSSTYARGFEQKRLQWFVDEIDERAGGVLADLPMLSVSIHHGIQRREDSSSKQRAGEDLTKYKVARAGDIVINRMRAFQGGLGRTSVDGLVSPDYAVLRPTNGFNAQWGEYVMRSPRFVSEMSQRLRGIGGADQSSVRTPRINVRDLLLIMIPVADPDALRVATDHLDEVTGRIDQMLAKVADLKKLLLERRAALITDVVTGRKDIA</sequence>
<gene>
    <name evidence="5" type="ORF">L1785_18765</name>
</gene>
<evidence type="ECO:0000256" key="1">
    <source>
        <dbReference type="ARBA" id="ARBA00010923"/>
    </source>
</evidence>
<dbReference type="GO" id="GO:0009307">
    <property type="term" value="P:DNA restriction-modification system"/>
    <property type="evidence" value="ECO:0007669"/>
    <property type="project" value="UniProtKB-KW"/>
</dbReference>
<accession>A0AA41QH33</accession>
<feature type="domain" description="Type I restriction modification DNA specificity" evidence="4">
    <location>
        <begin position="12"/>
        <end position="173"/>
    </location>
</feature>
<evidence type="ECO:0000256" key="3">
    <source>
        <dbReference type="ARBA" id="ARBA00023125"/>
    </source>
</evidence>
<dbReference type="Proteomes" id="UP001165405">
    <property type="component" value="Unassembled WGS sequence"/>
</dbReference>
<keyword evidence="2" id="KW-0680">Restriction system</keyword>
<keyword evidence="5" id="KW-0540">Nuclease</keyword>
<dbReference type="InterPro" id="IPR044946">
    <property type="entry name" value="Restrct_endonuc_typeI_TRD_sf"/>
</dbReference>
<dbReference type="InterPro" id="IPR000055">
    <property type="entry name" value="Restrct_endonuc_typeI_TRD"/>
</dbReference>
<keyword evidence="5" id="KW-0255">Endonuclease</keyword>
<comment type="similarity">
    <text evidence="1">Belongs to the type-I restriction system S methylase family.</text>
</comment>
<protein>
    <submittedName>
        <fullName evidence="5">Restriction endonuclease subunit S</fullName>
    </submittedName>
</protein>
<keyword evidence="5" id="KW-0378">Hydrolase</keyword>
<dbReference type="Pfam" id="PF01420">
    <property type="entry name" value="Methylase_S"/>
    <property type="match status" value="1"/>
</dbReference>
<keyword evidence="3" id="KW-0238">DNA-binding</keyword>
<dbReference type="InterPro" id="IPR052021">
    <property type="entry name" value="Type-I_RS_S_subunit"/>
</dbReference>
<organism evidence="5 6">
    <name type="scientific">Antribacter soli</name>
    <dbReference type="NCBI Taxonomy" id="2910976"/>
    <lineage>
        <taxon>Bacteria</taxon>
        <taxon>Bacillati</taxon>
        <taxon>Actinomycetota</taxon>
        <taxon>Actinomycetes</taxon>
        <taxon>Micrococcales</taxon>
        <taxon>Promicromonosporaceae</taxon>
        <taxon>Antribacter</taxon>
    </lineage>
</organism>
<evidence type="ECO:0000313" key="5">
    <source>
        <dbReference type="EMBL" id="MCF4123022.1"/>
    </source>
</evidence>
<name>A0AA41QH33_9MICO</name>
<evidence type="ECO:0000313" key="6">
    <source>
        <dbReference type="Proteomes" id="UP001165405"/>
    </source>
</evidence>
<reference evidence="5" key="1">
    <citation type="submission" date="2022-01" db="EMBL/GenBank/DDBJ databases">
        <title>Antribacter sp. nov., isolated from Guizhou of China.</title>
        <authorList>
            <person name="Chengliang C."/>
            <person name="Ya Z."/>
        </authorList>
    </citation>
    <scope>NUCLEOTIDE SEQUENCE</scope>
    <source>
        <strain evidence="5">KLBMP 9083</strain>
    </source>
</reference>
<evidence type="ECO:0000259" key="4">
    <source>
        <dbReference type="Pfam" id="PF01420"/>
    </source>
</evidence>
<proteinExistence type="inferred from homology"/>
<comment type="caution">
    <text evidence="5">The sequence shown here is derived from an EMBL/GenBank/DDBJ whole genome shotgun (WGS) entry which is preliminary data.</text>
</comment>
<dbReference type="PANTHER" id="PTHR30408">
    <property type="entry name" value="TYPE-1 RESTRICTION ENZYME ECOKI SPECIFICITY PROTEIN"/>
    <property type="match status" value="1"/>
</dbReference>
<dbReference type="AlphaFoldDB" id="A0AA41QH33"/>
<keyword evidence="6" id="KW-1185">Reference proteome</keyword>
<dbReference type="PANTHER" id="PTHR30408:SF13">
    <property type="entry name" value="TYPE I RESTRICTION ENZYME HINDI SPECIFICITY SUBUNIT"/>
    <property type="match status" value="1"/>
</dbReference>
<dbReference type="GO" id="GO:0004519">
    <property type="term" value="F:endonuclease activity"/>
    <property type="evidence" value="ECO:0007669"/>
    <property type="project" value="UniProtKB-KW"/>
</dbReference>
<dbReference type="SUPFAM" id="SSF116734">
    <property type="entry name" value="DNA methylase specificity domain"/>
    <property type="match status" value="2"/>
</dbReference>
<dbReference type="RefSeq" id="WP_236090827.1">
    <property type="nucleotide sequence ID" value="NZ_JAKGSG010000053.1"/>
</dbReference>